<gene>
    <name evidence="2" type="ORF">BDA99DRAFT_305553</name>
</gene>
<evidence type="ECO:0000313" key="2">
    <source>
        <dbReference type="EMBL" id="KAI9271803.1"/>
    </source>
</evidence>
<proteinExistence type="predicted"/>
<dbReference type="EMBL" id="JAIXMP010000006">
    <property type="protein sequence ID" value="KAI9271803.1"/>
    <property type="molecule type" value="Genomic_DNA"/>
</dbReference>
<feature type="region of interest" description="Disordered" evidence="1">
    <location>
        <begin position="144"/>
        <end position="172"/>
    </location>
</feature>
<feature type="compositionally biased region" description="Low complexity" evidence="1">
    <location>
        <begin position="145"/>
        <end position="162"/>
    </location>
</feature>
<evidence type="ECO:0000256" key="1">
    <source>
        <dbReference type="SAM" id="MobiDB-lite"/>
    </source>
</evidence>
<keyword evidence="3" id="KW-1185">Reference proteome</keyword>
<protein>
    <submittedName>
        <fullName evidence="2">Uncharacterized protein</fullName>
    </submittedName>
</protein>
<reference evidence="2" key="1">
    <citation type="journal article" date="2022" name="IScience">
        <title>Evolution of zygomycete secretomes and the origins of terrestrial fungal ecologies.</title>
        <authorList>
            <person name="Chang Y."/>
            <person name="Wang Y."/>
            <person name="Mondo S."/>
            <person name="Ahrendt S."/>
            <person name="Andreopoulos W."/>
            <person name="Barry K."/>
            <person name="Beard J."/>
            <person name="Benny G.L."/>
            <person name="Blankenship S."/>
            <person name="Bonito G."/>
            <person name="Cuomo C."/>
            <person name="Desiro A."/>
            <person name="Gervers K.A."/>
            <person name="Hundley H."/>
            <person name="Kuo A."/>
            <person name="LaButti K."/>
            <person name="Lang B.F."/>
            <person name="Lipzen A."/>
            <person name="O'Donnell K."/>
            <person name="Pangilinan J."/>
            <person name="Reynolds N."/>
            <person name="Sandor L."/>
            <person name="Smith M.E."/>
            <person name="Tsang A."/>
            <person name="Grigoriev I.V."/>
            <person name="Stajich J.E."/>
            <person name="Spatafora J.W."/>
        </authorList>
    </citation>
    <scope>NUCLEOTIDE SEQUENCE</scope>
    <source>
        <strain evidence="2">RSA 2281</strain>
    </source>
</reference>
<organism evidence="2 3">
    <name type="scientific">Phascolomyces articulosus</name>
    <dbReference type="NCBI Taxonomy" id="60185"/>
    <lineage>
        <taxon>Eukaryota</taxon>
        <taxon>Fungi</taxon>
        <taxon>Fungi incertae sedis</taxon>
        <taxon>Mucoromycota</taxon>
        <taxon>Mucoromycotina</taxon>
        <taxon>Mucoromycetes</taxon>
        <taxon>Mucorales</taxon>
        <taxon>Lichtheimiaceae</taxon>
        <taxon>Phascolomyces</taxon>
    </lineage>
</organism>
<dbReference type="Proteomes" id="UP001209540">
    <property type="component" value="Unassembled WGS sequence"/>
</dbReference>
<name>A0AAD5KIE3_9FUNG</name>
<reference evidence="2" key="2">
    <citation type="submission" date="2023-02" db="EMBL/GenBank/DDBJ databases">
        <authorList>
            <consortium name="DOE Joint Genome Institute"/>
            <person name="Mondo S.J."/>
            <person name="Chang Y."/>
            <person name="Wang Y."/>
            <person name="Ahrendt S."/>
            <person name="Andreopoulos W."/>
            <person name="Barry K."/>
            <person name="Beard J."/>
            <person name="Benny G.L."/>
            <person name="Blankenship S."/>
            <person name="Bonito G."/>
            <person name="Cuomo C."/>
            <person name="Desiro A."/>
            <person name="Gervers K.A."/>
            <person name="Hundley H."/>
            <person name="Kuo A."/>
            <person name="LaButti K."/>
            <person name="Lang B.F."/>
            <person name="Lipzen A."/>
            <person name="O'Donnell K."/>
            <person name="Pangilinan J."/>
            <person name="Reynolds N."/>
            <person name="Sandor L."/>
            <person name="Smith M.W."/>
            <person name="Tsang A."/>
            <person name="Grigoriev I.V."/>
            <person name="Stajich J.E."/>
            <person name="Spatafora J.W."/>
        </authorList>
    </citation>
    <scope>NUCLEOTIDE SEQUENCE</scope>
    <source>
        <strain evidence="2">RSA 2281</strain>
    </source>
</reference>
<sequence>MTSANNNANSSSASTIVDYYYLARTKDSPSPMLVFPSSSPTPKLACSTPSRKPVSPFDWAKECFLDDQQTAPSSWDHHFDEMERIGRELEQDTLALERLREKANPTPEERCVLTWIQSSLSSSSPTKQSQQSLPASSLCTSVTNTSITAHSPPSSSSAYSTTDMHAQDKQQKSGTSFLAFLNRFKKSLKLQS</sequence>
<dbReference type="AlphaFoldDB" id="A0AAD5KIE3"/>
<evidence type="ECO:0000313" key="3">
    <source>
        <dbReference type="Proteomes" id="UP001209540"/>
    </source>
</evidence>
<accession>A0AAD5KIE3</accession>
<comment type="caution">
    <text evidence="2">The sequence shown here is derived from an EMBL/GenBank/DDBJ whole genome shotgun (WGS) entry which is preliminary data.</text>
</comment>